<dbReference type="InterPro" id="IPR039425">
    <property type="entry name" value="RNA_pol_sigma-70-like"/>
</dbReference>
<dbReference type="CDD" id="cd06171">
    <property type="entry name" value="Sigma70_r4"/>
    <property type="match status" value="1"/>
</dbReference>
<evidence type="ECO:0000256" key="2">
    <source>
        <dbReference type="ARBA" id="ARBA00023015"/>
    </source>
</evidence>
<dbReference type="InterPro" id="IPR013249">
    <property type="entry name" value="RNA_pol_sigma70_r4_t2"/>
</dbReference>
<dbReference type="GO" id="GO:0016987">
    <property type="term" value="F:sigma factor activity"/>
    <property type="evidence" value="ECO:0007669"/>
    <property type="project" value="UniProtKB-KW"/>
</dbReference>
<evidence type="ECO:0000256" key="4">
    <source>
        <dbReference type="ARBA" id="ARBA00023125"/>
    </source>
</evidence>
<proteinExistence type="inferred from homology"/>
<keyword evidence="2" id="KW-0805">Transcription regulation</keyword>
<dbReference type="InterPro" id="IPR013325">
    <property type="entry name" value="RNA_pol_sigma_r2"/>
</dbReference>
<evidence type="ECO:0000256" key="1">
    <source>
        <dbReference type="ARBA" id="ARBA00010641"/>
    </source>
</evidence>
<feature type="domain" description="RNA polymerase sigma factor 70 region 4 type 2" evidence="7">
    <location>
        <begin position="141"/>
        <end position="191"/>
    </location>
</feature>
<reference evidence="8" key="1">
    <citation type="submission" date="2019-03" db="EMBL/GenBank/DDBJ databases">
        <title>Lake Tanganyika Metagenome-Assembled Genomes (MAGs).</title>
        <authorList>
            <person name="Tran P."/>
        </authorList>
    </citation>
    <scope>NUCLEOTIDE SEQUENCE</scope>
    <source>
        <strain evidence="8">K_DeepCast_150m_m2_040</strain>
    </source>
</reference>
<accession>A0A938BTN6</accession>
<evidence type="ECO:0000259" key="7">
    <source>
        <dbReference type="Pfam" id="PF08281"/>
    </source>
</evidence>
<dbReference type="AlphaFoldDB" id="A0A938BTN6"/>
<evidence type="ECO:0000256" key="3">
    <source>
        <dbReference type="ARBA" id="ARBA00023082"/>
    </source>
</evidence>
<sequence length="201" mass="23094">MPENTQLAVAAPALPVPDDVLVRRVQAGNTEAFEELVRRYERKVYNITYRLMGNEQDASEALQDAFMRAYRFIGKFQFKSSFFTWLYRIATNVSLSKLRKREKVDTVSIDQPVNEAGDLPFEIPDVKYGPEKLMEQRELRAALQKAVDELPEDYRSVVVLRDLEGLSNEEVSKVLKLSVAAVKSRLHRGRLVLREKLASYL</sequence>
<dbReference type="Pfam" id="PF08281">
    <property type="entry name" value="Sigma70_r4_2"/>
    <property type="match status" value="1"/>
</dbReference>
<name>A0A938BTN6_UNCW3</name>
<evidence type="ECO:0000313" key="8">
    <source>
        <dbReference type="EMBL" id="MBM3331812.1"/>
    </source>
</evidence>
<dbReference type="PANTHER" id="PTHR43133:SF8">
    <property type="entry name" value="RNA POLYMERASE SIGMA FACTOR HI_1459-RELATED"/>
    <property type="match status" value="1"/>
</dbReference>
<dbReference type="NCBIfam" id="TIGR02937">
    <property type="entry name" value="sigma70-ECF"/>
    <property type="match status" value="1"/>
</dbReference>
<dbReference type="InterPro" id="IPR007627">
    <property type="entry name" value="RNA_pol_sigma70_r2"/>
</dbReference>
<keyword evidence="4" id="KW-0238">DNA-binding</keyword>
<dbReference type="SUPFAM" id="SSF88659">
    <property type="entry name" value="Sigma3 and sigma4 domains of RNA polymerase sigma factors"/>
    <property type="match status" value="1"/>
</dbReference>
<dbReference type="Gene3D" id="1.10.10.10">
    <property type="entry name" value="Winged helix-like DNA-binding domain superfamily/Winged helix DNA-binding domain"/>
    <property type="match status" value="1"/>
</dbReference>
<keyword evidence="5" id="KW-0804">Transcription</keyword>
<evidence type="ECO:0000313" key="9">
    <source>
        <dbReference type="Proteomes" id="UP000779900"/>
    </source>
</evidence>
<comment type="caution">
    <text evidence="8">The sequence shown here is derived from an EMBL/GenBank/DDBJ whole genome shotgun (WGS) entry which is preliminary data.</text>
</comment>
<dbReference type="InterPro" id="IPR014284">
    <property type="entry name" value="RNA_pol_sigma-70_dom"/>
</dbReference>
<dbReference type="PANTHER" id="PTHR43133">
    <property type="entry name" value="RNA POLYMERASE ECF-TYPE SIGMA FACTO"/>
    <property type="match status" value="1"/>
</dbReference>
<dbReference type="GO" id="GO:0006352">
    <property type="term" value="P:DNA-templated transcription initiation"/>
    <property type="evidence" value="ECO:0007669"/>
    <property type="project" value="InterPro"/>
</dbReference>
<dbReference type="SUPFAM" id="SSF88946">
    <property type="entry name" value="Sigma2 domain of RNA polymerase sigma factors"/>
    <property type="match status" value="1"/>
</dbReference>
<dbReference type="InterPro" id="IPR036388">
    <property type="entry name" value="WH-like_DNA-bd_sf"/>
</dbReference>
<gene>
    <name evidence="8" type="ORF">FJY68_08185</name>
</gene>
<dbReference type="EMBL" id="VGIR01000045">
    <property type="protein sequence ID" value="MBM3331812.1"/>
    <property type="molecule type" value="Genomic_DNA"/>
</dbReference>
<feature type="domain" description="RNA polymerase sigma-70 region 2" evidence="6">
    <location>
        <begin position="36"/>
        <end position="102"/>
    </location>
</feature>
<evidence type="ECO:0000259" key="6">
    <source>
        <dbReference type="Pfam" id="PF04542"/>
    </source>
</evidence>
<dbReference type="Gene3D" id="1.10.1740.10">
    <property type="match status" value="1"/>
</dbReference>
<dbReference type="GO" id="GO:0003677">
    <property type="term" value="F:DNA binding"/>
    <property type="evidence" value="ECO:0007669"/>
    <property type="project" value="UniProtKB-KW"/>
</dbReference>
<evidence type="ECO:0000256" key="5">
    <source>
        <dbReference type="ARBA" id="ARBA00023163"/>
    </source>
</evidence>
<dbReference type="InterPro" id="IPR013324">
    <property type="entry name" value="RNA_pol_sigma_r3/r4-like"/>
</dbReference>
<organism evidence="8 9">
    <name type="scientific">candidate division WOR-3 bacterium</name>
    <dbReference type="NCBI Taxonomy" id="2052148"/>
    <lineage>
        <taxon>Bacteria</taxon>
        <taxon>Bacteria division WOR-3</taxon>
    </lineage>
</organism>
<comment type="similarity">
    <text evidence="1">Belongs to the sigma-70 factor family. ECF subfamily.</text>
</comment>
<dbReference type="Pfam" id="PF04542">
    <property type="entry name" value="Sigma70_r2"/>
    <property type="match status" value="1"/>
</dbReference>
<protein>
    <submittedName>
        <fullName evidence="8">Sigma-70 family RNA polymerase sigma factor</fullName>
    </submittedName>
</protein>
<keyword evidence="3" id="KW-0731">Sigma factor</keyword>
<dbReference type="Proteomes" id="UP000779900">
    <property type="component" value="Unassembled WGS sequence"/>
</dbReference>